<dbReference type="Pfam" id="PF00571">
    <property type="entry name" value="CBS"/>
    <property type="match status" value="2"/>
</dbReference>
<comment type="caution">
    <text evidence="4">The sequence shown here is derived from an EMBL/GenBank/DDBJ whole genome shotgun (WGS) entry which is preliminary data.</text>
</comment>
<proteinExistence type="predicted"/>
<dbReference type="InterPro" id="IPR046342">
    <property type="entry name" value="CBS_dom_sf"/>
</dbReference>
<dbReference type="SMART" id="SM00116">
    <property type="entry name" value="CBS"/>
    <property type="match status" value="2"/>
</dbReference>
<gene>
    <name evidence="4" type="ORF">ABS772_05075</name>
</gene>
<dbReference type="PANTHER" id="PTHR43080:SF2">
    <property type="entry name" value="CBS DOMAIN-CONTAINING PROTEIN"/>
    <property type="match status" value="1"/>
</dbReference>
<evidence type="ECO:0000313" key="4">
    <source>
        <dbReference type="EMBL" id="MER2249283.1"/>
    </source>
</evidence>
<dbReference type="EMBL" id="JBELQE010000032">
    <property type="protein sequence ID" value="MER2249283.1"/>
    <property type="molecule type" value="Genomic_DNA"/>
</dbReference>
<feature type="domain" description="CBS" evidence="3">
    <location>
        <begin position="9"/>
        <end position="69"/>
    </location>
</feature>
<organism evidence="4 5">
    <name type="scientific">Methylorubrum podarium</name>
    <dbReference type="NCBI Taxonomy" id="200476"/>
    <lineage>
        <taxon>Bacteria</taxon>
        <taxon>Pseudomonadati</taxon>
        <taxon>Pseudomonadota</taxon>
        <taxon>Alphaproteobacteria</taxon>
        <taxon>Hyphomicrobiales</taxon>
        <taxon>Methylobacteriaceae</taxon>
        <taxon>Methylorubrum</taxon>
    </lineage>
</organism>
<evidence type="ECO:0000313" key="5">
    <source>
        <dbReference type="Proteomes" id="UP001480955"/>
    </source>
</evidence>
<dbReference type="SUPFAM" id="SSF54631">
    <property type="entry name" value="CBS-domain pair"/>
    <property type="match status" value="1"/>
</dbReference>
<protein>
    <submittedName>
        <fullName evidence="4">CBS domain-containing protein</fullName>
    </submittedName>
</protein>
<evidence type="ECO:0000259" key="3">
    <source>
        <dbReference type="PROSITE" id="PS51371"/>
    </source>
</evidence>
<dbReference type="InterPro" id="IPR000644">
    <property type="entry name" value="CBS_dom"/>
</dbReference>
<dbReference type="PROSITE" id="PS51371">
    <property type="entry name" value="CBS"/>
    <property type="match status" value="2"/>
</dbReference>
<dbReference type="RefSeq" id="WP_350392722.1">
    <property type="nucleotide sequence ID" value="NZ_JBELQE010000032.1"/>
</dbReference>
<keyword evidence="1 2" id="KW-0129">CBS domain</keyword>
<name>A0ABV1QIR1_9HYPH</name>
<dbReference type="PANTHER" id="PTHR43080">
    <property type="entry name" value="CBS DOMAIN-CONTAINING PROTEIN CBSX3, MITOCHONDRIAL"/>
    <property type="match status" value="1"/>
</dbReference>
<reference evidence="4 5" key="1">
    <citation type="submission" date="2024-06" db="EMBL/GenBank/DDBJ databases">
        <authorList>
            <person name="Campbell A.G."/>
        </authorList>
    </citation>
    <scope>NUCLEOTIDE SEQUENCE [LARGE SCALE GENOMIC DNA]</scope>
    <source>
        <strain evidence="4 5">EM12</strain>
    </source>
</reference>
<dbReference type="InterPro" id="IPR044725">
    <property type="entry name" value="CBSX3_CBS_dom"/>
</dbReference>
<keyword evidence="5" id="KW-1185">Reference proteome</keyword>
<evidence type="ECO:0000256" key="2">
    <source>
        <dbReference type="PROSITE-ProRule" id="PRU00703"/>
    </source>
</evidence>
<dbReference type="InterPro" id="IPR051257">
    <property type="entry name" value="Diverse_CBS-Domain"/>
</dbReference>
<dbReference type="Proteomes" id="UP001480955">
    <property type="component" value="Unassembled WGS sequence"/>
</dbReference>
<dbReference type="CDD" id="cd04623">
    <property type="entry name" value="CBS_pair_bac_euk"/>
    <property type="match status" value="1"/>
</dbReference>
<feature type="domain" description="CBS" evidence="3">
    <location>
        <begin position="76"/>
        <end position="134"/>
    </location>
</feature>
<dbReference type="Gene3D" id="3.10.580.10">
    <property type="entry name" value="CBS-domain"/>
    <property type="match status" value="1"/>
</dbReference>
<accession>A0ABV1QIR1</accession>
<sequence length="144" mass="15922">MIFRSIGELIEGRPLHAVGSHETILEVCRRLDGHHVGALAVLDGDELVGIISERDVVSRVVARGRSPAETPVRSAMTPDPKTVEIGDGLADALQAMLDGHFRHLPVMRDGRAVGMISMRDIPTEYRLMYQRFREARQAQEAVEA</sequence>
<evidence type="ECO:0000256" key="1">
    <source>
        <dbReference type="ARBA" id="ARBA00023122"/>
    </source>
</evidence>